<keyword evidence="2" id="KW-1185">Reference proteome</keyword>
<sequence>MTRQSITLAEKNDEWLKQQVADQEFNSKSEVVNYLIKKARSDKEYDEYVQMKIDRALKSGIAKKQTKEEMLAEFKGRIRNV</sequence>
<dbReference type="Proteomes" id="UP000610746">
    <property type="component" value="Unassembled WGS sequence"/>
</dbReference>
<organism evidence="1 2">
    <name type="scientific">Frigoriflavimonas asaccharolytica</name>
    <dbReference type="NCBI Taxonomy" id="2735899"/>
    <lineage>
        <taxon>Bacteria</taxon>
        <taxon>Pseudomonadati</taxon>
        <taxon>Bacteroidota</taxon>
        <taxon>Flavobacteriia</taxon>
        <taxon>Flavobacteriales</taxon>
        <taxon>Weeksellaceae</taxon>
        <taxon>Frigoriflavimonas</taxon>
    </lineage>
</organism>
<comment type="caution">
    <text evidence="1">The sequence shown here is derived from an EMBL/GenBank/DDBJ whole genome shotgun (WGS) entry which is preliminary data.</text>
</comment>
<dbReference type="RefSeq" id="WP_173779785.1">
    <property type="nucleotide sequence ID" value="NZ_JABSNO010000018.1"/>
</dbReference>
<evidence type="ECO:0000313" key="2">
    <source>
        <dbReference type="Proteomes" id="UP000610746"/>
    </source>
</evidence>
<name>A0A8J8GBL8_9FLAO</name>
<dbReference type="InterPro" id="IPR010985">
    <property type="entry name" value="Ribbon_hlx_hlx"/>
</dbReference>
<reference evidence="1" key="1">
    <citation type="submission" date="2020-05" db="EMBL/GenBank/DDBJ databases">
        <title>Genomic Encyclopedia of Type Strains, Phase IV (KMG-V): Genome sequencing to study the core and pangenomes of soil and plant-associated prokaryotes.</title>
        <authorList>
            <person name="Whitman W."/>
        </authorList>
    </citation>
    <scope>NUCLEOTIDE SEQUENCE</scope>
    <source>
        <strain evidence="1">16F</strain>
    </source>
</reference>
<accession>A0A8J8GBL8</accession>
<protein>
    <submittedName>
        <fullName evidence="1">Antitoxin ParD1/3/4</fullName>
    </submittedName>
</protein>
<dbReference type="SUPFAM" id="SSF47598">
    <property type="entry name" value="Ribbon-helix-helix"/>
    <property type="match status" value="1"/>
</dbReference>
<evidence type="ECO:0000313" key="1">
    <source>
        <dbReference type="EMBL" id="NRS93209.1"/>
    </source>
</evidence>
<dbReference type="AlphaFoldDB" id="A0A8J8GBL8"/>
<dbReference type="GO" id="GO:0006355">
    <property type="term" value="P:regulation of DNA-templated transcription"/>
    <property type="evidence" value="ECO:0007669"/>
    <property type="project" value="InterPro"/>
</dbReference>
<dbReference type="EMBL" id="JABSNO010000018">
    <property type="protein sequence ID" value="NRS93209.1"/>
    <property type="molecule type" value="Genomic_DNA"/>
</dbReference>
<gene>
    <name evidence="1" type="ORF">HNQ03_002296</name>
</gene>
<proteinExistence type="predicted"/>